<dbReference type="GO" id="GO:0050661">
    <property type="term" value="F:NADP binding"/>
    <property type="evidence" value="ECO:0007669"/>
    <property type="project" value="InterPro"/>
</dbReference>
<dbReference type="InterPro" id="IPR016162">
    <property type="entry name" value="Ald_DH_N"/>
</dbReference>
<protein>
    <recommendedName>
        <fullName evidence="2">glutamate-5-semialdehyde dehydrogenase</fullName>
        <ecNumber evidence="2">1.2.1.41</ecNumber>
    </recommendedName>
</protein>
<evidence type="ECO:0000256" key="4">
    <source>
        <dbReference type="ARBA" id="ARBA00022650"/>
    </source>
</evidence>
<accession>A0A3B1D883</accession>
<evidence type="ECO:0000256" key="1">
    <source>
        <dbReference type="ARBA" id="ARBA00004985"/>
    </source>
</evidence>
<dbReference type="PANTHER" id="PTHR11063:SF8">
    <property type="entry name" value="DELTA-1-PYRROLINE-5-CARBOXYLATE SYNTHASE"/>
    <property type="match status" value="1"/>
</dbReference>
<dbReference type="NCBIfam" id="NF001221">
    <property type="entry name" value="PRK00197.1"/>
    <property type="match status" value="1"/>
</dbReference>
<dbReference type="FunFam" id="3.40.309.10:FF:000006">
    <property type="entry name" value="Gamma-glutamyl phosphate reductase"/>
    <property type="match status" value="1"/>
</dbReference>
<dbReference type="GO" id="GO:0004350">
    <property type="term" value="F:glutamate-5-semialdehyde dehydrogenase activity"/>
    <property type="evidence" value="ECO:0007669"/>
    <property type="project" value="UniProtKB-EC"/>
</dbReference>
<reference evidence="9" key="1">
    <citation type="submission" date="2018-06" db="EMBL/GenBank/DDBJ databases">
        <authorList>
            <person name="Zhirakovskaya E."/>
        </authorList>
    </citation>
    <scope>NUCLEOTIDE SEQUENCE</scope>
</reference>
<evidence type="ECO:0000313" key="9">
    <source>
        <dbReference type="EMBL" id="VAX24947.1"/>
    </source>
</evidence>
<organism evidence="9">
    <name type="scientific">hydrothermal vent metagenome</name>
    <dbReference type="NCBI Taxonomy" id="652676"/>
    <lineage>
        <taxon>unclassified sequences</taxon>
        <taxon>metagenomes</taxon>
        <taxon>ecological metagenomes</taxon>
    </lineage>
</organism>
<keyword evidence="3" id="KW-0028">Amino-acid biosynthesis</keyword>
<feature type="domain" description="Aldehyde dehydrogenase" evidence="8">
    <location>
        <begin position="2"/>
        <end position="280"/>
    </location>
</feature>
<keyword evidence="6 9" id="KW-0560">Oxidoreductase</keyword>
<evidence type="ECO:0000256" key="3">
    <source>
        <dbReference type="ARBA" id="ARBA00022605"/>
    </source>
</evidence>
<dbReference type="InterPro" id="IPR000965">
    <property type="entry name" value="GPR_dom"/>
</dbReference>
<dbReference type="CDD" id="cd07079">
    <property type="entry name" value="ALDH_F18-19_ProA-GPR"/>
    <property type="match status" value="1"/>
</dbReference>
<dbReference type="InterPro" id="IPR015590">
    <property type="entry name" value="Aldehyde_DH_dom"/>
</dbReference>
<dbReference type="SUPFAM" id="SSF53720">
    <property type="entry name" value="ALDH-like"/>
    <property type="match status" value="1"/>
</dbReference>
<dbReference type="InterPro" id="IPR012134">
    <property type="entry name" value="Glu-5-SA_DH"/>
</dbReference>
<evidence type="ECO:0000256" key="7">
    <source>
        <dbReference type="ARBA" id="ARBA00049024"/>
    </source>
</evidence>
<keyword evidence="4" id="KW-0641">Proline biosynthesis</keyword>
<dbReference type="Gene3D" id="3.40.605.10">
    <property type="entry name" value="Aldehyde Dehydrogenase, Chain A, domain 1"/>
    <property type="match status" value="1"/>
</dbReference>
<evidence type="ECO:0000259" key="8">
    <source>
        <dbReference type="Pfam" id="PF00171"/>
    </source>
</evidence>
<dbReference type="EC" id="1.2.1.41" evidence="2"/>
<dbReference type="AlphaFoldDB" id="A0A3B1D883"/>
<dbReference type="HAMAP" id="MF_00412">
    <property type="entry name" value="ProA"/>
    <property type="match status" value="1"/>
</dbReference>
<dbReference type="PIRSF" id="PIRSF000151">
    <property type="entry name" value="GPR"/>
    <property type="match status" value="1"/>
</dbReference>
<sequence>MIETICKNARLASRELATLLTAQKNDALNKMADALETGREKIFEANRRDMEAGEANGLTSAMLDRLLLNETRVKSMADGLREIAHLPDPVGEVSEMKRRPNGMMVGRMRVPLGVVGIIYESRPNVTADTAALCLKSGNAVILRGGSEAINSNKAIASILKEAVKSAGITDNAIQIIPTTDRVAVARLLKMDKYIDIIIPRGGYDLIRFVTENSLIPVVKHDKGVCHIYVDAHADVEMGVNIALNAKGQRPGVCNAMETLLVHEKIADEFLPAMARRFESAGIEMRGCEKTCAIVKGAIAATEEDWDEEYLDLIIAIKVVQSFDEAVDHIADHGSGHTETIVTNDYLGAQEFLKRVDSSTVMVNASTRFSDGGQFGLGAELGISTQKLHVRGPMGLNDLTSLKYIVYGTGNIRE</sequence>
<keyword evidence="5" id="KW-0521">NADP</keyword>
<dbReference type="UniPathway" id="UPA00098">
    <property type="reaction ID" value="UER00360"/>
</dbReference>
<proteinExistence type="inferred from homology"/>
<dbReference type="EMBL" id="UOGE01000098">
    <property type="protein sequence ID" value="VAX24947.1"/>
    <property type="molecule type" value="Genomic_DNA"/>
</dbReference>
<gene>
    <name evidence="9" type="ORF">MNBD_NITROSPINAE02-1851</name>
</gene>
<dbReference type="PANTHER" id="PTHR11063">
    <property type="entry name" value="GLUTAMATE SEMIALDEHYDE DEHYDROGENASE"/>
    <property type="match status" value="1"/>
</dbReference>
<dbReference type="Pfam" id="PF00171">
    <property type="entry name" value="Aldedh"/>
    <property type="match status" value="1"/>
</dbReference>
<dbReference type="PROSITE" id="PS01223">
    <property type="entry name" value="PROA"/>
    <property type="match status" value="1"/>
</dbReference>
<comment type="catalytic activity">
    <reaction evidence="7">
        <text>L-glutamate 5-semialdehyde + phosphate + NADP(+) = L-glutamyl 5-phosphate + NADPH + H(+)</text>
        <dbReference type="Rhea" id="RHEA:19541"/>
        <dbReference type="ChEBI" id="CHEBI:15378"/>
        <dbReference type="ChEBI" id="CHEBI:43474"/>
        <dbReference type="ChEBI" id="CHEBI:57783"/>
        <dbReference type="ChEBI" id="CHEBI:58066"/>
        <dbReference type="ChEBI" id="CHEBI:58274"/>
        <dbReference type="ChEBI" id="CHEBI:58349"/>
        <dbReference type="EC" id="1.2.1.41"/>
    </reaction>
</comment>
<dbReference type="GO" id="GO:0055129">
    <property type="term" value="P:L-proline biosynthetic process"/>
    <property type="evidence" value="ECO:0007669"/>
    <property type="project" value="UniProtKB-UniPathway"/>
</dbReference>
<evidence type="ECO:0000256" key="5">
    <source>
        <dbReference type="ARBA" id="ARBA00022857"/>
    </source>
</evidence>
<name>A0A3B1D883_9ZZZZ</name>
<comment type="pathway">
    <text evidence="1">Amino-acid biosynthesis; L-proline biosynthesis; L-glutamate 5-semialdehyde from L-glutamate: step 2/2.</text>
</comment>
<dbReference type="InterPro" id="IPR016161">
    <property type="entry name" value="Ald_DH/histidinol_DH"/>
</dbReference>
<dbReference type="InterPro" id="IPR016163">
    <property type="entry name" value="Ald_DH_C"/>
</dbReference>
<evidence type="ECO:0000256" key="2">
    <source>
        <dbReference type="ARBA" id="ARBA00013002"/>
    </source>
</evidence>
<dbReference type="Gene3D" id="3.40.309.10">
    <property type="entry name" value="Aldehyde Dehydrogenase, Chain A, domain 2"/>
    <property type="match status" value="1"/>
</dbReference>
<evidence type="ECO:0000256" key="6">
    <source>
        <dbReference type="ARBA" id="ARBA00023002"/>
    </source>
</evidence>
<dbReference type="InterPro" id="IPR020593">
    <property type="entry name" value="G-glutamylP_reductase_CS"/>
</dbReference>
<dbReference type="NCBIfam" id="TIGR00407">
    <property type="entry name" value="proA"/>
    <property type="match status" value="1"/>
</dbReference>